<feature type="active site" evidence="1">
    <location>
        <position position="527"/>
    </location>
</feature>
<comment type="caution">
    <text evidence="6">The sequence shown here is derived from an EMBL/GenBank/DDBJ whole genome shotgun (WGS) entry which is preliminary data.</text>
</comment>
<evidence type="ECO:0000313" key="5">
    <source>
        <dbReference type="EMBL" id="EPY20021.1"/>
    </source>
</evidence>
<dbReference type="InterPro" id="IPR015232">
    <property type="entry name" value="DUF1935"/>
</dbReference>
<dbReference type="InterPro" id="IPR013780">
    <property type="entry name" value="Glyco_hydro_b"/>
</dbReference>
<reference evidence="6" key="2">
    <citation type="submission" date="2013-03" db="EMBL/GenBank/DDBJ databases">
        <authorList>
            <person name="Motta M.C.M."/>
            <person name="Martins A.C.A."/>
            <person name="Preta C.M.C.C."/>
            <person name="Silva R."/>
            <person name="de Souza S.S."/>
            <person name="Klein C.C."/>
            <person name="de Almeida L.G.P."/>
            <person name="Cunha O.L."/>
            <person name="Colabardini A.C."/>
            <person name="Lima B.A."/>
            <person name="Machado C.R."/>
            <person name="Soares C.M.A."/>
            <person name="de Menezes C.B.A."/>
            <person name="Bartolomeu D.C."/>
            <person name="Grisard E.C."/>
            <person name="Fantinatti-Garboggini F."/>
            <person name="Rodrigues-Luiz G.F."/>
            <person name="Wagner G."/>
            <person name="Goldman G.H."/>
            <person name="Fietto J.L.R."/>
            <person name="Ciapina L.P."/>
            <person name="Brocchi M."/>
            <person name="Elias M.C."/>
            <person name="Goldman M.H.S."/>
            <person name="Sagot M.-F."/>
            <person name="Pereira M."/>
            <person name="Stoco P.H."/>
            <person name="Teixeira S.M.R."/>
            <person name="de Mendonca-Neto R.P."/>
            <person name="Maciel T.E.F."/>
            <person name="Mendes T.A.O."/>
            <person name="Urmenyi T.P."/>
            <person name="Teixeira M.M.G."/>
            <person name="de Camargo E.F.P."/>
            <person name="de Sousa W."/>
            <person name="Schenkman S."/>
            <person name="de Vasconcelos A.T.R."/>
        </authorList>
    </citation>
    <scope>NUCLEOTIDE SEQUENCE</scope>
</reference>
<reference evidence="6 7" key="1">
    <citation type="journal article" date="2013" name="PLoS ONE">
        <title>Predicting the Proteins of Angomonas deanei, Strigomonas culicis and Their Respective Endosymbionts Reveals New Aspects of the Trypanosomatidae Family.</title>
        <authorList>
            <person name="Motta M.C."/>
            <person name="Martins A.C."/>
            <person name="de Souza S.S."/>
            <person name="Catta-Preta C.M."/>
            <person name="Silva R."/>
            <person name="Klein C.C."/>
            <person name="de Almeida L.G."/>
            <person name="de Lima Cunha O."/>
            <person name="Ciapina L.P."/>
            <person name="Brocchi M."/>
            <person name="Colabardini A.C."/>
            <person name="de Araujo Lima B."/>
            <person name="Machado C.R."/>
            <person name="de Almeida Soares C.M."/>
            <person name="Probst C.M."/>
            <person name="de Menezes C.B."/>
            <person name="Thompson C.E."/>
            <person name="Bartholomeu D.C."/>
            <person name="Gradia D.F."/>
            <person name="Pavoni D.P."/>
            <person name="Grisard E.C."/>
            <person name="Fantinatti-Garboggini F."/>
            <person name="Marchini F.K."/>
            <person name="Rodrigues-Luiz G.F."/>
            <person name="Wagner G."/>
            <person name="Goldman G.H."/>
            <person name="Fietto J.L."/>
            <person name="Elias M.C."/>
            <person name="Goldman M.H."/>
            <person name="Sagot M.F."/>
            <person name="Pereira M."/>
            <person name="Stoco P.H."/>
            <person name="de Mendonca-Neto R.P."/>
            <person name="Teixeira S.M."/>
            <person name="Maciel T.E."/>
            <person name="de Oliveira Mendes T.A."/>
            <person name="Urmenyi T.P."/>
            <person name="de Souza W."/>
            <person name="Schenkman S."/>
            <person name="de Vasconcelos A.T."/>
        </authorList>
    </citation>
    <scope>NUCLEOTIDE SEQUENCE [LARGE SCALE GENOMIC DNA]</scope>
</reference>
<dbReference type="Gene3D" id="3.90.70.10">
    <property type="entry name" value="Cysteine proteinases"/>
    <property type="match status" value="1"/>
</dbReference>
<dbReference type="PANTHER" id="PTHR10183:SF423">
    <property type="entry name" value="LEUCINE-RICH REPEAT PROTEIN (LRRP)"/>
    <property type="match status" value="1"/>
</dbReference>
<comment type="caution">
    <text evidence="2">Lacks conserved residue(s) required for the propagation of feature annotation.</text>
</comment>
<proteinExistence type="predicted"/>
<keyword evidence="7" id="KW-1185">Reference proteome</keyword>
<dbReference type="Pfam" id="PF00648">
    <property type="entry name" value="Peptidase_C2"/>
    <property type="match status" value="1"/>
</dbReference>
<feature type="region of interest" description="Disordered" evidence="3">
    <location>
        <begin position="1"/>
        <end position="82"/>
    </location>
</feature>
<dbReference type="AlphaFoldDB" id="S9W556"/>
<dbReference type="PANTHER" id="PTHR10183">
    <property type="entry name" value="CALPAIN"/>
    <property type="match status" value="1"/>
</dbReference>
<sequence>MTATYNKAPEPVDYPPNYTMPLPRAEQDDAMHPVRVPTPLPDLLPRNMDDIKRMRKLQKDGDSGKKHVEPRRDLPPPYVNDEECDEFEDKTIDTTVLNLSEKTRGKDKNGIQYHLSGPSIEGDVTPVFENGMLFKVVAADGTWYYYNDSDKYEMHVKFTFGAKSDLEPGEDVEMFVQNNNEFAASLVVFPGATSRLVGGKINGFKCSAKAVPLSDEKREEMYGEVNDTIADQIAELADAIGCAEEDLTEEQVLLHCEQNEIKYVDCDFRPCDYSLYRPDLDTYLPRFIPWYRPSTWIPAEALKEVRLFRRDILPSQVTHGSIGDTYLVSAMACLAEHEDRLHDIFRHPVSAANGKVERAIGAYWATVNLNGWWLPVLLDDYLPATRDGPEFSRCSVDVRRMWVALLEKTYAKVHGSYANIASGDPLEPLTELTGFPITRYDGFWEESKRGEDTIFQEMLQYFDSGYLQVLCTPSDGGETFGNANVVSANPELESKYEKMGLRLHHGYAVLQVQYFQDMELRLVQLRNPWGSGEEWNGAWSKTDTRWDKYQQVRSRCFRDGGSPTDTDRTFWMDWRDCLNIFCGGGCCHLRSPWFDYRIRGAFVNGAPSVSLEINVADPVEAYIVLTQVDERDEKDAEYNALLLSVFKRAGKKQKLDCTSNSLVEKPDRQLKFNFSRDVAMRYTFVPEDCPYYIVPRVHDMGVSAPYVIGFLPDTYVGNGMKVEFVKMDRNCKVFSNMPSFVPAGMVEDVATDYQIRNPRQPTELVGTELKDDRIREFGVYED</sequence>
<dbReference type="InterPro" id="IPR038765">
    <property type="entry name" value="Papain-like_cys_pep_sf"/>
</dbReference>
<dbReference type="GO" id="GO:0006508">
    <property type="term" value="P:proteolysis"/>
    <property type="evidence" value="ECO:0007669"/>
    <property type="project" value="InterPro"/>
</dbReference>
<evidence type="ECO:0000313" key="7">
    <source>
        <dbReference type="Proteomes" id="UP000015354"/>
    </source>
</evidence>
<evidence type="ECO:0000259" key="4">
    <source>
        <dbReference type="PROSITE" id="PS50203"/>
    </source>
</evidence>
<dbReference type="InterPro" id="IPR001300">
    <property type="entry name" value="Peptidase_C2_calpain_cat"/>
</dbReference>
<dbReference type="EMBL" id="ATMH01003688">
    <property type="protein sequence ID" value="EPY31015.1"/>
    <property type="molecule type" value="Genomic_DNA"/>
</dbReference>
<dbReference type="InterPro" id="IPR036310">
    <property type="entry name" value="Smp-1-like_sf"/>
</dbReference>
<evidence type="ECO:0000256" key="3">
    <source>
        <dbReference type="SAM" id="MobiDB-lite"/>
    </source>
</evidence>
<gene>
    <name evidence="6" type="ORF">STCU_03688</name>
    <name evidence="5" type="ORF">STCU_09194</name>
</gene>
<name>S9W556_9TRYP</name>
<accession>S9W556</accession>
<dbReference type="PRINTS" id="PR00704">
    <property type="entry name" value="CALPAIN"/>
</dbReference>
<dbReference type="OrthoDB" id="424753at2759"/>
<dbReference type="InterPro" id="IPR022684">
    <property type="entry name" value="Calpain_cysteine_protease"/>
</dbReference>
<dbReference type="Gene3D" id="2.60.40.1180">
    <property type="entry name" value="Golgi alpha-mannosidase II"/>
    <property type="match status" value="1"/>
</dbReference>
<dbReference type="SUPFAM" id="SSF101601">
    <property type="entry name" value="Smp-1-like"/>
    <property type="match status" value="1"/>
</dbReference>
<organism evidence="6 7">
    <name type="scientific">Strigomonas culicis</name>
    <dbReference type="NCBI Taxonomy" id="28005"/>
    <lineage>
        <taxon>Eukaryota</taxon>
        <taxon>Discoba</taxon>
        <taxon>Euglenozoa</taxon>
        <taxon>Kinetoplastea</taxon>
        <taxon>Metakinetoplastina</taxon>
        <taxon>Trypanosomatida</taxon>
        <taxon>Trypanosomatidae</taxon>
        <taxon>Strigomonadinae</taxon>
        <taxon>Strigomonas</taxon>
    </lineage>
</organism>
<dbReference type="CDD" id="cd00044">
    <property type="entry name" value="CysPc"/>
    <property type="match status" value="1"/>
</dbReference>
<feature type="active site" evidence="1">
    <location>
        <position position="505"/>
    </location>
</feature>
<dbReference type="EMBL" id="ATMH01009194">
    <property type="protein sequence ID" value="EPY20021.1"/>
    <property type="molecule type" value="Genomic_DNA"/>
</dbReference>
<evidence type="ECO:0000256" key="1">
    <source>
        <dbReference type="PIRSR" id="PIRSR622684-1"/>
    </source>
</evidence>
<dbReference type="SMART" id="SM00230">
    <property type="entry name" value="CysPc"/>
    <property type="match status" value="1"/>
</dbReference>
<dbReference type="GO" id="GO:0004198">
    <property type="term" value="F:calcium-dependent cysteine-type endopeptidase activity"/>
    <property type="evidence" value="ECO:0007669"/>
    <property type="project" value="InterPro"/>
</dbReference>
<feature type="compositionally biased region" description="Basic and acidic residues" evidence="3">
    <location>
        <begin position="47"/>
        <end position="74"/>
    </location>
</feature>
<feature type="domain" description="Calpain catalytic" evidence="4">
    <location>
        <begin position="262"/>
        <end position="590"/>
    </location>
</feature>
<protein>
    <submittedName>
        <fullName evidence="6">Calpain-like cysteine peptidase</fullName>
    </submittedName>
</protein>
<evidence type="ECO:0000313" key="6">
    <source>
        <dbReference type="EMBL" id="EPY31015.1"/>
    </source>
</evidence>
<dbReference type="SUPFAM" id="SSF54001">
    <property type="entry name" value="Cysteine proteinases"/>
    <property type="match status" value="1"/>
</dbReference>
<dbReference type="Pfam" id="PF09149">
    <property type="entry name" value="DUF1935"/>
    <property type="match status" value="1"/>
</dbReference>
<dbReference type="Proteomes" id="UP000015354">
    <property type="component" value="Unassembled WGS sequence"/>
</dbReference>
<dbReference type="PROSITE" id="PS50203">
    <property type="entry name" value="CALPAIN_CAT"/>
    <property type="match status" value="1"/>
</dbReference>
<evidence type="ECO:0000256" key="2">
    <source>
        <dbReference type="PROSITE-ProRule" id="PRU00239"/>
    </source>
</evidence>